<organism evidence="2 3">
    <name type="scientific">Lactuca virosa</name>
    <dbReference type="NCBI Taxonomy" id="75947"/>
    <lineage>
        <taxon>Eukaryota</taxon>
        <taxon>Viridiplantae</taxon>
        <taxon>Streptophyta</taxon>
        <taxon>Embryophyta</taxon>
        <taxon>Tracheophyta</taxon>
        <taxon>Spermatophyta</taxon>
        <taxon>Magnoliopsida</taxon>
        <taxon>eudicotyledons</taxon>
        <taxon>Gunneridae</taxon>
        <taxon>Pentapetalae</taxon>
        <taxon>asterids</taxon>
        <taxon>campanulids</taxon>
        <taxon>Asterales</taxon>
        <taxon>Asteraceae</taxon>
        <taxon>Cichorioideae</taxon>
        <taxon>Cichorieae</taxon>
        <taxon>Lactucinae</taxon>
        <taxon>Lactuca</taxon>
    </lineage>
</organism>
<sequence>MGSMGGQDEHDGVLIKVKFRQIGQLQVPTAHHQSRRDPHSTLLSSPPLPPFSRRKMCLLLFSRRKMQTLPENVGLHRKTLDSTTLIFTPPQPTIHVLTNSLSIVTISGEISGYHRLISTI</sequence>
<keyword evidence="3" id="KW-1185">Reference proteome</keyword>
<evidence type="ECO:0000256" key="1">
    <source>
        <dbReference type="SAM" id="MobiDB-lite"/>
    </source>
</evidence>
<evidence type="ECO:0000313" key="2">
    <source>
        <dbReference type="EMBL" id="CAH1443175.1"/>
    </source>
</evidence>
<protein>
    <submittedName>
        <fullName evidence="2">Uncharacterized protein</fullName>
    </submittedName>
</protein>
<proteinExistence type="predicted"/>
<accession>A0AAU9P0E8</accession>
<dbReference type="AlphaFoldDB" id="A0AAU9P0E8"/>
<evidence type="ECO:0000313" key="3">
    <source>
        <dbReference type="Proteomes" id="UP001157418"/>
    </source>
</evidence>
<feature type="region of interest" description="Disordered" evidence="1">
    <location>
        <begin position="25"/>
        <end position="48"/>
    </location>
</feature>
<comment type="caution">
    <text evidence="2">The sequence shown here is derived from an EMBL/GenBank/DDBJ whole genome shotgun (WGS) entry which is preliminary data.</text>
</comment>
<dbReference type="EMBL" id="CAKMRJ010005412">
    <property type="protein sequence ID" value="CAH1443175.1"/>
    <property type="molecule type" value="Genomic_DNA"/>
</dbReference>
<gene>
    <name evidence="2" type="ORF">LVIROSA_LOCUS29112</name>
</gene>
<reference evidence="2 3" key="1">
    <citation type="submission" date="2022-01" db="EMBL/GenBank/DDBJ databases">
        <authorList>
            <person name="Xiong W."/>
            <person name="Schranz E."/>
        </authorList>
    </citation>
    <scope>NUCLEOTIDE SEQUENCE [LARGE SCALE GENOMIC DNA]</scope>
</reference>
<name>A0AAU9P0E8_9ASTR</name>
<dbReference type="Proteomes" id="UP001157418">
    <property type="component" value="Unassembled WGS sequence"/>
</dbReference>